<keyword evidence="3" id="KW-1185">Reference proteome</keyword>
<feature type="domain" description="AbiEi antitoxin N-terminal" evidence="1">
    <location>
        <begin position="15"/>
        <end position="54"/>
    </location>
</feature>
<dbReference type="Pfam" id="PF13338">
    <property type="entry name" value="AbiEi_4"/>
    <property type="match status" value="1"/>
</dbReference>
<gene>
    <name evidence="2" type="ORF">ELQ92_12470</name>
</gene>
<dbReference type="AlphaFoldDB" id="A0A444Q6V1"/>
<dbReference type="OrthoDB" id="3356078at2"/>
<accession>A0A444Q6V1</accession>
<sequence length="216" mass="23238">MSFRMIATLGAIGAGQWGMVTTQQAGEAGVPRSALARLAAAGAIERLAQGVYRMAGAPSAHEPAIDMIRVHWLALGGAARTVVAAGKSAAALHGIGDWFPSDSDFVTPERRTTRLPHVQLRIRRLESVDVTGVHGLPTMTVERTVADLVESWEDLSLVADAVEHAMHRGVLLWPKRLAELLEPLARRNQMESGVAFADRLLLEAGADASWRARLRG</sequence>
<reference evidence="2 3" key="1">
    <citation type="submission" date="2018-12" db="EMBL/GenBank/DDBJ databases">
        <authorList>
            <person name="Li F."/>
        </authorList>
    </citation>
    <scope>NUCLEOTIDE SEQUENCE [LARGE SCALE GENOMIC DNA]</scope>
    <source>
        <strain evidence="2 3">8H24J-4-2</strain>
    </source>
</reference>
<name>A0A444Q6V1_9MICO</name>
<organism evidence="2 3">
    <name type="scientific">Labedella populi</name>
    <dbReference type="NCBI Taxonomy" id="2498850"/>
    <lineage>
        <taxon>Bacteria</taxon>
        <taxon>Bacillati</taxon>
        <taxon>Actinomycetota</taxon>
        <taxon>Actinomycetes</taxon>
        <taxon>Micrococcales</taxon>
        <taxon>Microbacteriaceae</taxon>
        <taxon>Labedella</taxon>
    </lineage>
</organism>
<dbReference type="RefSeq" id="WP_128499465.1">
    <property type="nucleotide sequence ID" value="NZ_RZNC01000004.1"/>
</dbReference>
<evidence type="ECO:0000313" key="3">
    <source>
        <dbReference type="Proteomes" id="UP000288603"/>
    </source>
</evidence>
<proteinExistence type="predicted"/>
<comment type="caution">
    <text evidence="2">The sequence shown here is derived from an EMBL/GenBank/DDBJ whole genome shotgun (WGS) entry which is preliminary data.</text>
</comment>
<evidence type="ECO:0000259" key="1">
    <source>
        <dbReference type="Pfam" id="PF13338"/>
    </source>
</evidence>
<protein>
    <submittedName>
        <fullName evidence="2">Transcriptional regulator</fullName>
    </submittedName>
</protein>
<dbReference type="InterPro" id="IPR025159">
    <property type="entry name" value="AbiEi_N"/>
</dbReference>
<dbReference type="Proteomes" id="UP000288603">
    <property type="component" value="Unassembled WGS sequence"/>
</dbReference>
<dbReference type="EMBL" id="RZNC01000004">
    <property type="protein sequence ID" value="RWZ59634.1"/>
    <property type="molecule type" value="Genomic_DNA"/>
</dbReference>
<evidence type="ECO:0000313" key="2">
    <source>
        <dbReference type="EMBL" id="RWZ59634.1"/>
    </source>
</evidence>